<evidence type="ECO:0000313" key="16">
    <source>
        <dbReference type="Proteomes" id="UP001387110"/>
    </source>
</evidence>
<evidence type="ECO:0000256" key="8">
    <source>
        <dbReference type="ARBA" id="ARBA00022927"/>
    </source>
</evidence>
<reference evidence="12 15" key="2">
    <citation type="journal article" date="2016" name="Front. Microbiol.">
        <title>Genomic Resource of Rice Seed Associated Bacteria.</title>
        <authorList>
            <person name="Midha S."/>
            <person name="Bansal K."/>
            <person name="Sharma S."/>
            <person name="Kumar N."/>
            <person name="Patil P.P."/>
            <person name="Chaudhry V."/>
            <person name="Patil P.B."/>
        </authorList>
    </citation>
    <scope>NUCLEOTIDE SEQUENCE [LARGE SCALE GENOMIC DNA]</scope>
    <source>
        <strain evidence="12 15">RSA11</strain>
    </source>
</reference>
<dbReference type="Pfam" id="PF02050">
    <property type="entry name" value="FliJ"/>
    <property type="match status" value="1"/>
</dbReference>
<protein>
    <recommendedName>
        <fullName evidence="3">Flagellar FliJ protein</fullName>
    </recommendedName>
</protein>
<dbReference type="GO" id="GO:0005886">
    <property type="term" value="C:plasma membrane"/>
    <property type="evidence" value="ECO:0007669"/>
    <property type="project" value="UniProtKB-SubCell"/>
</dbReference>
<organism evidence="11 14">
    <name type="scientific">Exiguobacterium indicum</name>
    <dbReference type="NCBI Taxonomy" id="296995"/>
    <lineage>
        <taxon>Bacteria</taxon>
        <taxon>Bacillati</taxon>
        <taxon>Bacillota</taxon>
        <taxon>Bacilli</taxon>
        <taxon>Bacillales</taxon>
        <taxon>Bacillales Family XII. Incertae Sedis</taxon>
        <taxon>Exiguobacterium</taxon>
    </lineage>
</organism>
<dbReference type="AlphaFoldDB" id="A0A0V8GK75"/>
<dbReference type="GO" id="GO:0009288">
    <property type="term" value="C:bacterial-type flagellum"/>
    <property type="evidence" value="ECO:0007669"/>
    <property type="project" value="InterPro"/>
</dbReference>
<evidence type="ECO:0000313" key="14">
    <source>
        <dbReference type="Proteomes" id="UP000053797"/>
    </source>
</evidence>
<keyword evidence="16" id="KW-1185">Reference proteome</keyword>
<dbReference type="GO" id="GO:0006935">
    <property type="term" value="P:chemotaxis"/>
    <property type="evidence" value="ECO:0007669"/>
    <property type="project" value="UniProtKB-KW"/>
</dbReference>
<evidence type="ECO:0000256" key="1">
    <source>
        <dbReference type="ARBA" id="ARBA00004413"/>
    </source>
</evidence>
<evidence type="ECO:0000256" key="10">
    <source>
        <dbReference type="ARBA" id="ARBA00023225"/>
    </source>
</evidence>
<dbReference type="GO" id="GO:0015031">
    <property type="term" value="P:protein transport"/>
    <property type="evidence" value="ECO:0007669"/>
    <property type="project" value="UniProtKB-KW"/>
</dbReference>
<evidence type="ECO:0000256" key="3">
    <source>
        <dbReference type="ARBA" id="ARBA00020392"/>
    </source>
</evidence>
<evidence type="ECO:0000256" key="4">
    <source>
        <dbReference type="ARBA" id="ARBA00022448"/>
    </source>
</evidence>
<dbReference type="Gene3D" id="1.10.287.1700">
    <property type="match status" value="1"/>
</dbReference>
<keyword evidence="8" id="KW-0653">Protein transport</keyword>
<keyword evidence="11" id="KW-0282">Flagellum</keyword>
<reference evidence="11 14" key="1">
    <citation type="journal article" date="2015" name="Int. J. Syst. Evol. Microbiol.">
        <title>Exiguobacterium enclense sp. nov., isolated from sediment.</title>
        <authorList>
            <person name="Dastager S.G."/>
            <person name="Mawlankar R."/>
            <person name="Sonalkar V.V."/>
            <person name="Thorat M.N."/>
            <person name="Mual P."/>
            <person name="Verma A."/>
            <person name="Krishnamurthi S."/>
            <person name="Tang S.K."/>
            <person name="Li W.J."/>
        </authorList>
    </citation>
    <scope>NUCLEOTIDE SEQUENCE [LARGE SCALE GENOMIC DNA]</scope>
    <source>
        <strain evidence="11 14">NIO-1109</strain>
    </source>
</reference>
<keyword evidence="7" id="KW-1005">Bacterial flagellum biogenesis</keyword>
<evidence type="ECO:0000256" key="2">
    <source>
        <dbReference type="ARBA" id="ARBA00010004"/>
    </source>
</evidence>
<evidence type="ECO:0000313" key="11">
    <source>
        <dbReference type="EMBL" id="KSU50640.1"/>
    </source>
</evidence>
<comment type="similarity">
    <text evidence="2">Belongs to the FliJ family.</text>
</comment>
<reference evidence="13 16" key="3">
    <citation type="submission" date="2023-12" db="EMBL/GenBank/DDBJ databases">
        <authorList>
            <person name="Easwaran N."/>
            <person name="Lazarus H.P.S."/>
        </authorList>
    </citation>
    <scope>NUCLEOTIDE SEQUENCE [LARGE SCALE GENOMIC DNA]</scope>
    <source>
        <strain evidence="13 16">VIT-2023</strain>
    </source>
</reference>
<dbReference type="EMBL" id="LDQV01000023">
    <property type="protein sequence ID" value="KTR26487.1"/>
    <property type="molecule type" value="Genomic_DNA"/>
</dbReference>
<evidence type="ECO:0000313" key="12">
    <source>
        <dbReference type="EMBL" id="KTR26487.1"/>
    </source>
</evidence>
<name>A0A0V8GK75_9BACL</name>
<accession>A0A0V8GK75</accession>
<dbReference type="GO" id="GO:0071973">
    <property type="term" value="P:bacterial-type flagellum-dependent cell motility"/>
    <property type="evidence" value="ECO:0007669"/>
    <property type="project" value="InterPro"/>
</dbReference>
<evidence type="ECO:0000256" key="6">
    <source>
        <dbReference type="ARBA" id="ARBA00022500"/>
    </source>
</evidence>
<keyword evidence="9" id="KW-0472">Membrane</keyword>
<evidence type="ECO:0000256" key="7">
    <source>
        <dbReference type="ARBA" id="ARBA00022795"/>
    </source>
</evidence>
<comment type="caution">
    <text evidence="11">The sequence shown here is derived from an EMBL/GenBank/DDBJ whole genome shotgun (WGS) entry which is preliminary data.</text>
</comment>
<keyword evidence="4" id="KW-0813">Transport</keyword>
<dbReference type="Proteomes" id="UP000053797">
    <property type="component" value="Unassembled WGS sequence"/>
</dbReference>
<dbReference type="GeneID" id="90837135"/>
<dbReference type="Proteomes" id="UP000072605">
    <property type="component" value="Unassembled WGS sequence"/>
</dbReference>
<comment type="subcellular location">
    <subcellularLocation>
        <location evidence="1">Cell membrane</location>
        <topology evidence="1">Peripheral membrane protein</topology>
        <orientation evidence="1">Cytoplasmic side</orientation>
    </subcellularLocation>
</comment>
<dbReference type="InterPro" id="IPR053716">
    <property type="entry name" value="Flag_assembly_chemotaxis_eff"/>
</dbReference>
<evidence type="ECO:0000256" key="5">
    <source>
        <dbReference type="ARBA" id="ARBA00022475"/>
    </source>
</evidence>
<keyword evidence="10" id="KW-1006">Bacterial flagellum protein export</keyword>
<dbReference type="EMBL" id="JBAWKY010000001">
    <property type="protein sequence ID" value="MEI4461347.1"/>
    <property type="molecule type" value="Genomic_DNA"/>
</dbReference>
<evidence type="ECO:0000256" key="9">
    <source>
        <dbReference type="ARBA" id="ARBA00023136"/>
    </source>
</evidence>
<keyword evidence="11" id="KW-0969">Cilium</keyword>
<keyword evidence="11" id="KW-0966">Cell projection</keyword>
<gene>
    <name evidence="11" type="ORF">AS033_04465</name>
    <name evidence="12" type="ORF">RSA11_09615</name>
    <name evidence="13" type="ORF">SZL87_02785</name>
</gene>
<dbReference type="RefSeq" id="WP_023468717.1">
    <property type="nucleotide sequence ID" value="NZ_FMYN01000001.1"/>
</dbReference>
<dbReference type="EMBL" id="LNQL01000001">
    <property type="protein sequence ID" value="KSU50640.1"/>
    <property type="molecule type" value="Genomic_DNA"/>
</dbReference>
<keyword evidence="6" id="KW-0145">Chemotaxis</keyword>
<evidence type="ECO:0000313" key="15">
    <source>
        <dbReference type="Proteomes" id="UP000072605"/>
    </source>
</evidence>
<dbReference type="OrthoDB" id="2352978at2"/>
<proteinExistence type="inferred from homology"/>
<sequence length="144" mass="17477">MRTIYERIIPLAEAEKDRVSKETAEKKMRYEEEMQKLYQLLVRYETFLKEQDQIGRIELVDSQYRERARDVVKQQIERQQLFVTQAKNVYEKAQLALKEAMIEEKKFTKLQENHFIEVRRELAIVEQNQLDELSLLHFKRGQTI</sequence>
<dbReference type="InterPro" id="IPR012823">
    <property type="entry name" value="Flagell_FliJ"/>
</dbReference>
<dbReference type="GO" id="GO:0044781">
    <property type="term" value="P:bacterial-type flagellum organization"/>
    <property type="evidence" value="ECO:0007669"/>
    <property type="project" value="UniProtKB-KW"/>
</dbReference>
<dbReference type="Proteomes" id="UP001387110">
    <property type="component" value="Unassembled WGS sequence"/>
</dbReference>
<evidence type="ECO:0000313" key="13">
    <source>
        <dbReference type="EMBL" id="MEI4461347.1"/>
    </source>
</evidence>
<keyword evidence="5" id="KW-1003">Cell membrane</keyword>